<evidence type="ECO:0000256" key="1">
    <source>
        <dbReference type="ARBA" id="ARBA00006479"/>
    </source>
</evidence>
<dbReference type="PANTHER" id="PTHR18964:SF149">
    <property type="entry name" value="BIFUNCTIONAL UDP-N-ACETYLGLUCOSAMINE 2-EPIMERASE_N-ACETYLMANNOSAMINE KINASE"/>
    <property type="match status" value="1"/>
</dbReference>
<comment type="caution">
    <text evidence="2">The sequence shown here is derived from an EMBL/GenBank/DDBJ whole genome shotgun (WGS) entry which is preliminary data.</text>
</comment>
<reference evidence="3" key="1">
    <citation type="journal article" date="2019" name="Int. J. Syst. Evol. Microbiol.">
        <title>The Global Catalogue of Microorganisms (GCM) 10K type strain sequencing project: providing services to taxonomists for standard genome sequencing and annotation.</title>
        <authorList>
            <consortium name="The Broad Institute Genomics Platform"/>
            <consortium name="The Broad Institute Genome Sequencing Center for Infectious Disease"/>
            <person name="Wu L."/>
            <person name="Ma J."/>
        </authorList>
    </citation>
    <scope>NUCLEOTIDE SEQUENCE [LARGE SCALE GENOMIC DNA]</scope>
    <source>
        <strain evidence="3">CCUG 60523</strain>
    </source>
</reference>
<dbReference type="Gene3D" id="3.30.420.40">
    <property type="match status" value="2"/>
</dbReference>
<dbReference type="InterPro" id="IPR049874">
    <property type="entry name" value="ROK_cs"/>
</dbReference>
<gene>
    <name evidence="2" type="ORF">ACFOSV_10020</name>
</gene>
<evidence type="ECO:0000313" key="2">
    <source>
        <dbReference type="EMBL" id="MFC3880514.1"/>
    </source>
</evidence>
<dbReference type="PANTHER" id="PTHR18964">
    <property type="entry name" value="ROK (REPRESSOR, ORF, KINASE) FAMILY"/>
    <property type="match status" value="1"/>
</dbReference>
<protein>
    <submittedName>
        <fullName evidence="2">ROK family protein</fullName>
    </submittedName>
</protein>
<dbReference type="RefSeq" id="WP_377905872.1">
    <property type="nucleotide sequence ID" value="NZ_JBHRZS010000007.1"/>
</dbReference>
<keyword evidence="3" id="KW-1185">Reference proteome</keyword>
<name>A0ABV8AUR2_9BACT</name>
<dbReference type="CDD" id="cd23763">
    <property type="entry name" value="ASKHA_ATPase_ROK"/>
    <property type="match status" value="1"/>
</dbReference>
<organism evidence="2 3">
    <name type="scientific">Algoriphagus namhaensis</name>
    <dbReference type="NCBI Taxonomy" id="915353"/>
    <lineage>
        <taxon>Bacteria</taxon>
        <taxon>Pseudomonadati</taxon>
        <taxon>Bacteroidota</taxon>
        <taxon>Cytophagia</taxon>
        <taxon>Cytophagales</taxon>
        <taxon>Cyclobacteriaceae</taxon>
        <taxon>Algoriphagus</taxon>
    </lineage>
</organism>
<dbReference type="PROSITE" id="PS01125">
    <property type="entry name" value="ROK"/>
    <property type="match status" value="1"/>
</dbReference>
<evidence type="ECO:0000313" key="3">
    <source>
        <dbReference type="Proteomes" id="UP001595805"/>
    </source>
</evidence>
<dbReference type="Pfam" id="PF00480">
    <property type="entry name" value="ROK"/>
    <property type="match status" value="1"/>
</dbReference>
<dbReference type="SUPFAM" id="SSF53067">
    <property type="entry name" value="Actin-like ATPase domain"/>
    <property type="match status" value="1"/>
</dbReference>
<sequence length="295" mass="31533">MKKAIGIDLGGTNIKGVIIDETGKILHQVRQPTQGETDGVWQKNIKQVHEQLQGFVKDTPLKVGLSAPGLANASNSQISFLPNKLPGLEGFDWSKYLEVETKVLNDAHAALMAESAFGVMKGMKNALLVTLGTGVGGGILLDGKLYQGRAQMAGHIGHTAIQSGGDDLSILGMPGSLEYALGNYSISKRSHGTFKSTYELLDAYKIGDTFATWMWLDMMRTLALGICSLTNIFSPEAIVLAGGLTHANDALFVPLGEFIDKFEFRPEGKKTEILKAQFSDFSGAIGAAGFALLEA</sequence>
<proteinExistence type="inferred from homology"/>
<comment type="similarity">
    <text evidence="1">Belongs to the ROK (NagC/XylR) family.</text>
</comment>
<accession>A0ABV8AUR2</accession>
<dbReference type="InterPro" id="IPR000600">
    <property type="entry name" value="ROK"/>
</dbReference>
<dbReference type="EMBL" id="JBHRZS010000007">
    <property type="protein sequence ID" value="MFC3880514.1"/>
    <property type="molecule type" value="Genomic_DNA"/>
</dbReference>
<dbReference type="InterPro" id="IPR043129">
    <property type="entry name" value="ATPase_NBD"/>
</dbReference>
<dbReference type="Proteomes" id="UP001595805">
    <property type="component" value="Unassembled WGS sequence"/>
</dbReference>